<sequence length="50" mass="5504">DGSMKSGWQKLSGKWYYFGAADDGSMKSSTSINIGGKRYYFNKNGVCTNP</sequence>
<evidence type="ECO:0000256" key="1">
    <source>
        <dbReference type="ARBA" id="ARBA00022737"/>
    </source>
</evidence>
<dbReference type="EMBL" id="FQVI01000036">
    <property type="protein sequence ID" value="SHF51317.1"/>
    <property type="molecule type" value="Genomic_DNA"/>
</dbReference>
<gene>
    <name evidence="2" type="ORF">SAMN02745158_04029</name>
</gene>
<dbReference type="Pfam" id="PF01473">
    <property type="entry name" value="Choline_bind_1"/>
    <property type="match status" value="2"/>
</dbReference>
<proteinExistence type="predicted"/>
<evidence type="ECO:0000313" key="3">
    <source>
        <dbReference type="Proteomes" id="UP000184245"/>
    </source>
</evidence>
<dbReference type="Gene3D" id="2.10.270.10">
    <property type="entry name" value="Cholin Binding"/>
    <property type="match status" value="1"/>
</dbReference>
<evidence type="ECO:0000313" key="2">
    <source>
        <dbReference type="EMBL" id="SHF51317.1"/>
    </source>
</evidence>
<dbReference type="SUPFAM" id="SSF69360">
    <property type="entry name" value="Cell wall binding repeat"/>
    <property type="match status" value="1"/>
</dbReference>
<keyword evidence="1" id="KW-0677">Repeat</keyword>
<dbReference type="AlphaFoldDB" id="A0A1M5C9N1"/>
<organism evidence="2 3">
    <name type="scientific">Lactonifactor longoviformis DSM 17459</name>
    <dbReference type="NCBI Taxonomy" id="1122155"/>
    <lineage>
        <taxon>Bacteria</taxon>
        <taxon>Bacillati</taxon>
        <taxon>Bacillota</taxon>
        <taxon>Clostridia</taxon>
        <taxon>Eubacteriales</taxon>
        <taxon>Clostridiaceae</taxon>
        <taxon>Lactonifactor</taxon>
    </lineage>
</organism>
<feature type="non-terminal residue" evidence="2">
    <location>
        <position position="1"/>
    </location>
</feature>
<protein>
    <submittedName>
        <fullName evidence="2">Putative cell wall binding repeat-containing protein</fullName>
    </submittedName>
</protein>
<keyword evidence="3" id="KW-1185">Reference proteome</keyword>
<reference evidence="2 3" key="1">
    <citation type="submission" date="2016-11" db="EMBL/GenBank/DDBJ databases">
        <authorList>
            <person name="Jaros S."/>
            <person name="Januszkiewicz K."/>
            <person name="Wedrychowicz H."/>
        </authorList>
    </citation>
    <scope>NUCLEOTIDE SEQUENCE [LARGE SCALE GENOMIC DNA]</scope>
    <source>
        <strain evidence="2 3">DSM 17459</strain>
    </source>
</reference>
<dbReference type="Proteomes" id="UP000184245">
    <property type="component" value="Unassembled WGS sequence"/>
</dbReference>
<accession>A0A1M5C9N1</accession>
<dbReference type="InterPro" id="IPR018337">
    <property type="entry name" value="Cell_wall/Cho-bd_repeat"/>
</dbReference>
<name>A0A1M5C9N1_9CLOT</name>